<evidence type="ECO:0000256" key="11">
    <source>
        <dbReference type="RuleBase" id="RU003357"/>
    </source>
</evidence>
<dbReference type="Proteomes" id="UP000298180">
    <property type="component" value="Unassembled WGS sequence"/>
</dbReference>
<evidence type="ECO:0000313" key="16">
    <source>
        <dbReference type="Proteomes" id="UP000298180"/>
    </source>
</evidence>
<dbReference type="Gene3D" id="2.40.170.20">
    <property type="entry name" value="TonB-dependent receptor, beta-barrel domain"/>
    <property type="match status" value="1"/>
</dbReference>
<comment type="caution">
    <text evidence="15">The sequence shown here is derived from an EMBL/GenBank/DDBJ whole genome shotgun (WGS) entry which is preliminary data.</text>
</comment>
<dbReference type="AlphaFoldDB" id="A0A4Z0BMD8"/>
<dbReference type="InterPro" id="IPR039426">
    <property type="entry name" value="TonB-dep_rcpt-like"/>
</dbReference>
<name>A0A4Z0BMD8_9BURK</name>
<comment type="similarity">
    <text evidence="2 10 11">Belongs to the TonB-dependent receptor family.</text>
</comment>
<dbReference type="NCBIfam" id="TIGR01783">
    <property type="entry name" value="TonB-siderophor"/>
    <property type="match status" value="1"/>
</dbReference>
<evidence type="ECO:0000256" key="1">
    <source>
        <dbReference type="ARBA" id="ARBA00004571"/>
    </source>
</evidence>
<dbReference type="PROSITE" id="PS52016">
    <property type="entry name" value="TONB_DEPENDENT_REC_3"/>
    <property type="match status" value="1"/>
</dbReference>
<organism evidence="15 16">
    <name type="scientific">Ramlibacter henchirensis</name>
    <dbReference type="NCBI Taxonomy" id="204072"/>
    <lineage>
        <taxon>Bacteria</taxon>
        <taxon>Pseudomonadati</taxon>
        <taxon>Pseudomonadota</taxon>
        <taxon>Betaproteobacteria</taxon>
        <taxon>Burkholderiales</taxon>
        <taxon>Comamonadaceae</taxon>
        <taxon>Ramlibacter</taxon>
    </lineage>
</organism>
<dbReference type="PANTHER" id="PTHR32552:SF83">
    <property type="entry name" value="BLR3904 PROTEIN"/>
    <property type="match status" value="1"/>
</dbReference>
<evidence type="ECO:0000256" key="8">
    <source>
        <dbReference type="ARBA" id="ARBA00023170"/>
    </source>
</evidence>
<evidence type="ECO:0000256" key="2">
    <source>
        <dbReference type="ARBA" id="ARBA00009810"/>
    </source>
</evidence>
<dbReference type="GO" id="GO:0009279">
    <property type="term" value="C:cell outer membrane"/>
    <property type="evidence" value="ECO:0007669"/>
    <property type="project" value="UniProtKB-SubCell"/>
</dbReference>
<dbReference type="InterPro" id="IPR000531">
    <property type="entry name" value="Beta-barrel_TonB"/>
</dbReference>
<dbReference type="InterPro" id="IPR037066">
    <property type="entry name" value="Plug_dom_sf"/>
</dbReference>
<evidence type="ECO:0000256" key="10">
    <source>
        <dbReference type="PROSITE-ProRule" id="PRU01360"/>
    </source>
</evidence>
<dbReference type="GO" id="GO:0038023">
    <property type="term" value="F:signaling receptor activity"/>
    <property type="evidence" value="ECO:0007669"/>
    <property type="project" value="InterPro"/>
</dbReference>
<dbReference type="Gene3D" id="2.170.130.10">
    <property type="entry name" value="TonB-dependent receptor, plug domain"/>
    <property type="match status" value="1"/>
</dbReference>
<dbReference type="Pfam" id="PF07715">
    <property type="entry name" value="Plug"/>
    <property type="match status" value="1"/>
</dbReference>
<feature type="domain" description="TonB-dependent receptor plug" evidence="14">
    <location>
        <begin position="71"/>
        <end position="169"/>
    </location>
</feature>
<evidence type="ECO:0000256" key="6">
    <source>
        <dbReference type="ARBA" id="ARBA00023077"/>
    </source>
</evidence>
<dbReference type="OrthoDB" id="9790771at2"/>
<evidence type="ECO:0000256" key="5">
    <source>
        <dbReference type="ARBA" id="ARBA00022692"/>
    </source>
</evidence>
<dbReference type="Pfam" id="PF00593">
    <property type="entry name" value="TonB_dep_Rec_b-barrel"/>
    <property type="match status" value="1"/>
</dbReference>
<sequence length="753" mass="81837">MAQETSPQSPVLLPLGALLFAASAGAWAQSSPAPESRNLAPVVVKDRAEAPEGKEALRATTTNIGRGTQQLRDVPQSLTVVTEKLIDDRNLDTVKDALRNTAGISFLAAEGGEEDIRLRGFSLAGTGDIFLDGMRDPAFYDRDTFNLDRMEVMRGSASMLFGRGSTGGAVNQVSKVPRLINEHEVTTTVGNHRYGRITGDFNFHTGEDAALRLNVMRTRADNNGSGSSIDKYGAAGSFRWGIGRRDEFMASLYYLDNDNGINYGLPWIRPRATDTSASNTIIPGLDPTAYYGMASDRNNGGAKIASFSHIHRFDAPGAELRTQVRKGLFERDLRASAIRFAPAAAQPGGVAADLTNFSPRTVFTRGTSLKIQDVDTLHVQSDFSSKFHALGLQHELQAGVDAAREEKTVYAARNAAQGGVDLVKPTTLAGTPDDGASIDESRRVLRLGNQFTAKAWGAYVQDLVQVAPNWKVLGGLRYDSLDGSYDQFNIPNNAPGPVTDLHFSQKISEWSQRVGLLYQPDALTSYHFSYGTSFNTSGDTYSYNAQSANTPPEQSENIEIGAKLDSADKRFSTRLALFRSTKKNERNTDPDTAADRLLLTGKRHTAGVEIDAVGRLTPRWEVYGSYMWMPIAKVDEAASTATTVGNREGDRPGLTPRHSGTIWTTYQLTPKWRVGGGLNFRSEQSPADVTAPAWEAPGFVTADLMAEYAISSSMLLKANLTNVGDKYYAESLYRGHYVPGAGRLLQVSLAAKF</sequence>
<dbReference type="RefSeq" id="WP_135264828.1">
    <property type="nucleotide sequence ID" value="NZ_SMLM01000003.1"/>
</dbReference>
<keyword evidence="16" id="KW-1185">Reference proteome</keyword>
<dbReference type="GO" id="GO:0015891">
    <property type="term" value="P:siderophore transport"/>
    <property type="evidence" value="ECO:0007669"/>
    <property type="project" value="InterPro"/>
</dbReference>
<accession>A0A4Z0BMD8</accession>
<feature type="domain" description="TonB-dependent receptor-like beta-barrel" evidence="13">
    <location>
        <begin position="253"/>
        <end position="723"/>
    </location>
</feature>
<dbReference type="EMBL" id="SMLM01000003">
    <property type="protein sequence ID" value="TFZ00487.1"/>
    <property type="molecule type" value="Genomic_DNA"/>
</dbReference>
<evidence type="ECO:0000256" key="9">
    <source>
        <dbReference type="ARBA" id="ARBA00023237"/>
    </source>
</evidence>
<keyword evidence="3 10" id="KW-0813">Transport</keyword>
<keyword evidence="12" id="KW-0732">Signal</keyword>
<proteinExistence type="inferred from homology"/>
<evidence type="ECO:0000259" key="13">
    <source>
        <dbReference type="Pfam" id="PF00593"/>
    </source>
</evidence>
<keyword evidence="8 15" id="KW-0675">Receptor</keyword>
<dbReference type="SUPFAM" id="SSF56935">
    <property type="entry name" value="Porins"/>
    <property type="match status" value="1"/>
</dbReference>
<keyword evidence="5 10" id="KW-0812">Transmembrane</keyword>
<feature type="signal peptide" evidence="12">
    <location>
        <begin position="1"/>
        <end position="28"/>
    </location>
</feature>
<keyword evidence="7 10" id="KW-0472">Membrane</keyword>
<comment type="subcellular location">
    <subcellularLocation>
        <location evidence="1 10">Cell outer membrane</location>
        <topology evidence="1 10">Multi-pass membrane protein</topology>
    </subcellularLocation>
</comment>
<gene>
    <name evidence="15" type="ORF">EZ313_18685</name>
</gene>
<evidence type="ECO:0000259" key="14">
    <source>
        <dbReference type="Pfam" id="PF07715"/>
    </source>
</evidence>
<feature type="chain" id="PRO_5021403825" evidence="12">
    <location>
        <begin position="29"/>
        <end position="753"/>
    </location>
</feature>
<evidence type="ECO:0000256" key="12">
    <source>
        <dbReference type="SAM" id="SignalP"/>
    </source>
</evidence>
<evidence type="ECO:0000256" key="4">
    <source>
        <dbReference type="ARBA" id="ARBA00022452"/>
    </source>
</evidence>
<reference evidence="15 16" key="1">
    <citation type="submission" date="2019-03" db="EMBL/GenBank/DDBJ databases">
        <title>Ramlibacter henchirensis DSM 14656, whole genome shotgun sequence.</title>
        <authorList>
            <person name="Zhang X."/>
            <person name="Feng G."/>
            <person name="Zhu H."/>
        </authorList>
    </citation>
    <scope>NUCLEOTIDE SEQUENCE [LARGE SCALE GENOMIC DNA]</scope>
    <source>
        <strain evidence="15 16">DSM 14656</strain>
    </source>
</reference>
<dbReference type="InterPro" id="IPR012910">
    <property type="entry name" value="Plug_dom"/>
</dbReference>
<evidence type="ECO:0000313" key="15">
    <source>
        <dbReference type="EMBL" id="TFZ00487.1"/>
    </source>
</evidence>
<protein>
    <submittedName>
        <fullName evidence="15">TonB-dependent siderophore receptor</fullName>
    </submittedName>
</protein>
<keyword evidence="6 11" id="KW-0798">TonB box</keyword>
<dbReference type="GO" id="GO:0015344">
    <property type="term" value="F:siderophore uptake transmembrane transporter activity"/>
    <property type="evidence" value="ECO:0007669"/>
    <property type="project" value="TreeGrafter"/>
</dbReference>
<dbReference type="InterPro" id="IPR010105">
    <property type="entry name" value="TonB_sidphr_rcpt"/>
</dbReference>
<evidence type="ECO:0000256" key="7">
    <source>
        <dbReference type="ARBA" id="ARBA00023136"/>
    </source>
</evidence>
<dbReference type="InterPro" id="IPR036942">
    <property type="entry name" value="Beta-barrel_TonB_sf"/>
</dbReference>
<keyword evidence="4 10" id="KW-1134">Transmembrane beta strand</keyword>
<dbReference type="PANTHER" id="PTHR32552">
    <property type="entry name" value="FERRICHROME IRON RECEPTOR-RELATED"/>
    <property type="match status" value="1"/>
</dbReference>
<evidence type="ECO:0000256" key="3">
    <source>
        <dbReference type="ARBA" id="ARBA00022448"/>
    </source>
</evidence>
<dbReference type="CDD" id="cd01347">
    <property type="entry name" value="ligand_gated_channel"/>
    <property type="match status" value="1"/>
</dbReference>
<keyword evidence="9 10" id="KW-0998">Cell outer membrane</keyword>